<dbReference type="InterPro" id="IPR011989">
    <property type="entry name" value="ARM-like"/>
</dbReference>
<protein>
    <submittedName>
        <fullName evidence="1">Uncharacterized protein</fullName>
    </submittedName>
</protein>
<dbReference type="EMBL" id="CAMPGE010024247">
    <property type="protein sequence ID" value="CAI2382099.1"/>
    <property type="molecule type" value="Genomic_DNA"/>
</dbReference>
<keyword evidence="2" id="KW-1185">Reference proteome</keyword>
<dbReference type="Gene3D" id="1.25.10.10">
    <property type="entry name" value="Leucine-rich Repeat Variant"/>
    <property type="match status" value="1"/>
</dbReference>
<proteinExistence type="predicted"/>
<dbReference type="GO" id="GO:0005635">
    <property type="term" value="C:nuclear envelope"/>
    <property type="evidence" value="ECO:0007669"/>
    <property type="project" value="TreeGrafter"/>
</dbReference>
<dbReference type="GO" id="GO:0005829">
    <property type="term" value="C:cytosol"/>
    <property type="evidence" value="ECO:0007669"/>
    <property type="project" value="TreeGrafter"/>
</dbReference>
<dbReference type="InterPro" id="IPR016024">
    <property type="entry name" value="ARM-type_fold"/>
</dbReference>
<accession>A0AAD2D5M5</accession>
<sequence length="908" mass="104336">MIHRENYSLEEILRGTISSDNEDRNMAENLFLVKINEKDQIRNLMNLIHEENNDVAFIATVQLGNIIKTNYKGLMATEAIHGSYTKIIADDTPEINPFASKKAEIEPSAINLCEEDRLFLRESILESLMMLHSKQEDTKFNVLLTAYVTAIENELPGSLSELLPQIQKMLTTEEFSPTFVALKIFKKIFKVVTEKSMLQFIQECGDLLQAIEGILARSVGQSESDILQVKSLAISILSKHLVKERVKLLMPLLSKEISYYEQVSSEFTDNKHKEIMLDASKRVVNFFSQVAIYYGTIDECEYDAYPVVYEFTSKYFVKILQFCFQCCEHVGRGSEKLLIEAIKFITNSFCRKRICFSTPRQAQGTKHEDLLTEEDIFKPCCDLIQNSLLKYLMLTKNEETQFSDNPTEFFNLNRTDAEDIETVRNVVIDLIIGVTHFKNIREDNYPCMEILFEFCYSHIVSMIEDETIDYRQKDVLITMFACLASKVVAVDYELEKCHTLLEGFSKFLLTGNDSVQDQILKYRILCVFEDYKFISYNQETMKNLCYFYSKLLGTEQEYSQSDEIIQRSISYSNCLKIQAAKTFAELDSDLVKQVCSDEILKSVLKLYIDLICLNNTELLFGFQAFMENYSLFLEQFLGEILIEMLDRAKVSEGGNKYGYLLILSLLMINLTCNPPLLKFLLPNFTDFFKDLLQRDDEDSFMIIIDCLSEVLDSLDCVPIEICSIIPTILKCVYHQELSGIARLGFNHIPQINDLVKKVIKADPEIIFEKEFEGTTIFQAVSHMILQVYQICTKAQLVSEAMSVSNLIADLLDLGRRMDVALPDFVTEMLKFIAQPFVTLFHKKEITIYLACMLEANQPLVISTVQNLDTEPLDEFVMCILKNPLTVKADHCEDDFLPFSDPFGSPFSE</sequence>
<reference evidence="1" key="1">
    <citation type="submission" date="2023-07" db="EMBL/GenBank/DDBJ databases">
        <authorList>
            <consortium name="AG Swart"/>
            <person name="Singh M."/>
            <person name="Singh A."/>
            <person name="Seah K."/>
            <person name="Emmerich C."/>
        </authorList>
    </citation>
    <scope>NUCLEOTIDE SEQUENCE</scope>
    <source>
        <strain evidence="1">DP1</strain>
    </source>
</reference>
<name>A0AAD2D5M5_EUPCR</name>
<evidence type="ECO:0000313" key="1">
    <source>
        <dbReference type="EMBL" id="CAI2382099.1"/>
    </source>
</evidence>
<comment type="caution">
    <text evidence="1">The sequence shown here is derived from an EMBL/GenBank/DDBJ whole genome shotgun (WGS) entry which is preliminary data.</text>
</comment>
<dbReference type="Proteomes" id="UP001295684">
    <property type="component" value="Unassembled WGS sequence"/>
</dbReference>
<dbReference type="GO" id="GO:0006606">
    <property type="term" value="P:protein import into nucleus"/>
    <property type="evidence" value="ECO:0007669"/>
    <property type="project" value="TreeGrafter"/>
</dbReference>
<evidence type="ECO:0000313" key="2">
    <source>
        <dbReference type="Proteomes" id="UP001295684"/>
    </source>
</evidence>
<dbReference type="SUPFAM" id="SSF48371">
    <property type="entry name" value="ARM repeat"/>
    <property type="match status" value="1"/>
</dbReference>
<gene>
    <name evidence="1" type="ORF">ECRASSUSDP1_LOCUS23566</name>
</gene>
<dbReference type="PANTHER" id="PTHR10997">
    <property type="entry name" value="IMPORTIN-7, 8, 11"/>
    <property type="match status" value="1"/>
</dbReference>
<dbReference type="AlphaFoldDB" id="A0AAD2D5M5"/>
<organism evidence="1 2">
    <name type="scientific">Euplotes crassus</name>
    <dbReference type="NCBI Taxonomy" id="5936"/>
    <lineage>
        <taxon>Eukaryota</taxon>
        <taxon>Sar</taxon>
        <taxon>Alveolata</taxon>
        <taxon>Ciliophora</taxon>
        <taxon>Intramacronucleata</taxon>
        <taxon>Spirotrichea</taxon>
        <taxon>Hypotrichia</taxon>
        <taxon>Euplotida</taxon>
        <taxon>Euplotidae</taxon>
        <taxon>Moneuplotes</taxon>
    </lineage>
</organism>